<dbReference type="RefSeq" id="WP_409097772.1">
    <property type="nucleotide sequence ID" value="NZ_JBJVND010000044.1"/>
</dbReference>
<name>A0ABW9J0A4_STRGJ</name>
<evidence type="ECO:0000313" key="2">
    <source>
        <dbReference type="Proteomes" id="UP001631993"/>
    </source>
</evidence>
<dbReference type="Proteomes" id="UP001631993">
    <property type="component" value="Unassembled WGS sequence"/>
</dbReference>
<sequence>MHETTQVQAGDDTPRASGWCSWHSGNAEGIRLITVYEQGSGSGGHLFACGPCRKEHGLVPFADQP</sequence>
<dbReference type="EMBL" id="JBJVNE010000032">
    <property type="protein sequence ID" value="MFM9652744.1"/>
    <property type="molecule type" value="Genomic_DNA"/>
</dbReference>
<reference evidence="1 2" key="1">
    <citation type="submission" date="2024-12" db="EMBL/GenBank/DDBJ databases">
        <title>Forecasting of Potato common scab and diversities of Pathogenic streptomyces spp. in china.</title>
        <authorList>
            <person name="Handique U."/>
            <person name="Wu J."/>
        </authorList>
    </citation>
    <scope>NUCLEOTIDE SEQUENCE [LARGE SCALE GENOMIC DNA]</scope>
    <source>
        <strain evidence="1 2">ZRIMU1585</strain>
    </source>
</reference>
<gene>
    <name evidence="1" type="ORF">ACKI1S_42425</name>
</gene>
<keyword evidence="2" id="KW-1185">Reference proteome</keyword>
<protein>
    <submittedName>
        <fullName evidence="1">Uncharacterized protein</fullName>
    </submittedName>
</protein>
<evidence type="ECO:0000313" key="1">
    <source>
        <dbReference type="EMBL" id="MFM9652744.1"/>
    </source>
</evidence>
<accession>A0ABW9J0A4</accession>
<organism evidence="1 2">
    <name type="scientific">Streptomyces galilaeus</name>
    <dbReference type="NCBI Taxonomy" id="33899"/>
    <lineage>
        <taxon>Bacteria</taxon>
        <taxon>Bacillati</taxon>
        <taxon>Actinomycetota</taxon>
        <taxon>Actinomycetes</taxon>
        <taxon>Kitasatosporales</taxon>
        <taxon>Streptomycetaceae</taxon>
        <taxon>Streptomyces</taxon>
    </lineage>
</organism>
<comment type="caution">
    <text evidence="1">The sequence shown here is derived from an EMBL/GenBank/DDBJ whole genome shotgun (WGS) entry which is preliminary data.</text>
</comment>
<proteinExistence type="predicted"/>